<dbReference type="EMBL" id="BARS01038518">
    <property type="protein sequence ID" value="GAG23534.1"/>
    <property type="molecule type" value="Genomic_DNA"/>
</dbReference>
<dbReference type="AlphaFoldDB" id="X0VYJ8"/>
<sequence length="83" mass="8626">IAPLPRQYISYQKERVHARVIFLCAARGAVGAAPDLTAILLAPGMLITGADEEGIVRQTAAVCPISARPAADSPARARSASQS</sequence>
<feature type="non-terminal residue" evidence="1">
    <location>
        <position position="1"/>
    </location>
</feature>
<name>X0VYJ8_9ZZZZ</name>
<reference evidence="1" key="1">
    <citation type="journal article" date="2014" name="Front. Microbiol.">
        <title>High frequency of phylogenetically diverse reductive dehalogenase-homologous genes in deep subseafloor sedimentary metagenomes.</title>
        <authorList>
            <person name="Kawai M."/>
            <person name="Futagami T."/>
            <person name="Toyoda A."/>
            <person name="Takaki Y."/>
            <person name="Nishi S."/>
            <person name="Hori S."/>
            <person name="Arai W."/>
            <person name="Tsubouchi T."/>
            <person name="Morono Y."/>
            <person name="Uchiyama I."/>
            <person name="Ito T."/>
            <person name="Fujiyama A."/>
            <person name="Inagaki F."/>
            <person name="Takami H."/>
        </authorList>
    </citation>
    <scope>NUCLEOTIDE SEQUENCE</scope>
    <source>
        <strain evidence="1">Expedition CK06-06</strain>
    </source>
</reference>
<organism evidence="1">
    <name type="scientific">marine sediment metagenome</name>
    <dbReference type="NCBI Taxonomy" id="412755"/>
    <lineage>
        <taxon>unclassified sequences</taxon>
        <taxon>metagenomes</taxon>
        <taxon>ecological metagenomes</taxon>
    </lineage>
</organism>
<proteinExistence type="predicted"/>
<gene>
    <name evidence="1" type="ORF">S01H1_58935</name>
</gene>
<comment type="caution">
    <text evidence="1">The sequence shown here is derived from an EMBL/GenBank/DDBJ whole genome shotgun (WGS) entry which is preliminary data.</text>
</comment>
<protein>
    <submittedName>
        <fullName evidence="1">Uncharacterized protein</fullName>
    </submittedName>
</protein>
<accession>X0VYJ8</accession>
<evidence type="ECO:0000313" key="1">
    <source>
        <dbReference type="EMBL" id="GAG23534.1"/>
    </source>
</evidence>